<dbReference type="Proteomes" id="UP000574276">
    <property type="component" value="Unassembled WGS sequence"/>
</dbReference>
<proteinExistence type="predicted"/>
<keyword evidence="2" id="KW-1185">Reference proteome</keyword>
<dbReference type="AlphaFoldDB" id="A0A839K4D9"/>
<dbReference type="EMBL" id="JACEGA010000002">
    <property type="protein sequence ID" value="MBB2184765.1"/>
    <property type="molecule type" value="Genomic_DNA"/>
</dbReference>
<comment type="caution">
    <text evidence="1">The sequence shown here is derived from an EMBL/GenBank/DDBJ whole genome shotgun (WGS) entry which is preliminary data.</text>
</comment>
<name>A0A839K4D9_9FIRM</name>
<protein>
    <submittedName>
        <fullName evidence="1">Uncharacterized protein</fullName>
    </submittedName>
</protein>
<reference evidence="1 2" key="1">
    <citation type="submission" date="2020-07" db="EMBL/GenBank/DDBJ databases">
        <title>Characterization and genome sequencing of isolate MD1, a novel member within the family Lachnospiraceae.</title>
        <authorList>
            <person name="Rettenmaier R."/>
            <person name="Di Bello L."/>
            <person name="Zinser C."/>
            <person name="Scheitz K."/>
            <person name="Liebl W."/>
            <person name="Zverlov V."/>
        </authorList>
    </citation>
    <scope>NUCLEOTIDE SEQUENCE [LARGE SCALE GENOMIC DNA]</scope>
    <source>
        <strain evidence="1 2">MD1</strain>
    </source>
</reference>
<evidence type="ECO:0000313" key="1">
    <source>
        <dbReference type="EMBL" id="MBB2184765.1"/>
    </source>
</evidence>
<organism evidence="1 2">
    <name type="scientific">Variimorphobacter saccharofermentans</name>
    <dbReference type="NCBI Taxonomy" id="2755051"/>
    <lineage>
        <taxon>Bacteria</taxon>
        <taxon>Bacillati</taxon>
        <taxon>Bacillota</taxon>
        <taxon>Clostridia</taxon>
        <taxon>Lachnospirales</taxon>
        <taxon>Lachnospiraceae</taxon>
        <taxon>Variimorphobacter</taxon>
    </lineage>
</organism>
<accession>A0A839K4D9</accession>
<dbReference type="RefSeq" id="WP_228354473.1">
    <property type="nucleotide sequence ID" value="NZ_JACEGA010000002.1"/>
</dbReference>
<gene>
    <name evidence="1" type="ORF">H0486_18070</name>
</gene>
<sequence length="89" mass="9813">MAVTYTQVPVKLEINKNTLASVIDVLEMINGSNPNKIYTIETSFHVGNIAQADTVMTGIETLKNLGALSTYQADSAFRQIDGFKRSYLK</sequence>
<evidence type="ECO:0000313" key="2">
    <source>
        <dbReference type="Proteomes" id="UP000574276"/>
    </source>
</evidence>